<protein>
    <submittedName>
        <fullName evidence="1">Uncharacterized protein</fullName>
    </submittedName>
</protein>
<proteinExistence type="predicted"/>
<gene>
    <name evidence="1" type="ORF">HPB47_006078</name>
</gene>
<accession>A0AC60PBA3</accession>
<dbReference type="Proteomes" id="UP000805193">
    <property type="component" value="Unassembled WGS sequence"/>
</dbReference>
<reference evidence="1 2" key="1">
    <citation type="journal article" date="2020" name="Cell">
        <title>Large-Scale Comparative Analyses of Tick Genomes Elucidate Their Genetic Diversity and Vector Capacities.</title>
        <authorList>
            <consortium name="Tick Genome and Microbiome Consortium (TIGMIC)"/>
            <person name="Jia N."/>
            <person name="Wang J."/>
            <person name="Shi W."/>
            <person name="Du L."/>
            <person name="Sun Y."/>
            <person name="Zhan W."/>
            <person name="Jiang J.F."/>
            <person name="Wang Q."/>
            <person name="Zhang B."/>
            <person name="Ji P."/>
            <person name="Bell-Sakyi L."/>
            <person name="Cui X.M."/>
            <person name="Yuan T.T."/>
            <person name="Jiang B.G."/>
            <person name="Yang W.F."/>
            <person name="Lam T.T."/>
            <person name="Chang Q.C."/>
            <person name="Ding S.J."/>
            <person name="Wang X.J."/>
            <person name="Zhu J.G."/>
            <person name="Ruan X.D."/>
            <person name="Zhao L."/>
            <person name="Wei J.T."/>
            <person name="Ye R.Z."/>
            <person name="Que T.C."/>
            <person name="Du C.H."/>
            <person name="Zhou Y.H."/>
            <person name="Cheng J.X."/>
            <person name="Dai P.F."/>
            <person name="Guo W.B."/>
            <person name="Han X.H."/>
            <person name="Huang E.J."/>
            <person name="Li L.F."/>
            <person name="Wei W."/>
            <person name="Gao Y.C."/>
            <person name="Liu J.Z."/>
            <person name="Shao H.Z."/>
            <person name="Wang X."/>
            <person name="Wang C.C."/>
            <person name="Yang T.C."/>
            <person name="Huo Q.B."/>
            <person name="Li W."/>
            <person name="Chen H.Y."/>
            <person name="Chen S.E."/>
            <person name="Zhou L.G."/>
            <person name="Ni X.B."/>
            <person name="Tian J.H."/>
            <person name="Sheng Y."/>
            <person name="Liu T."/>
            <person name="Pan Y.S."/>
            <person name="Xia L.Y."/>
            <person name="Li J."/>
            <person name="Zhao F."/>
            <person name="Cao W.C."/>
        </authorList>
    </citation>
    <scope>NUCLEOTIDE SEQUENCE [LARGE SCALE GENOMIC DNA]</scope>
    <source>
        <strain evidence="1">Iper-2018</strain>
    </source>
</reference>
<organism evidence="1 2">
    <name type="scientific">Ixodes persulcatus</name>
    <name type="common">Taiga tick</name>
    <dbReference type="NCBI Taxonomy" id="34615"/>
    <lineage>
        <taxon>Eukaryota</taxon>
        <taxon>Metazoa</taxon>
        <taxon>Ecdysozoa</taxon>
        <taxon>Arthropoda</taxon>
        <taxon>Chelicerata</taxon>
        <taxon>Arachnida</taxon>
        <taxon>Acari</taxon>
        <taxon>Parasitiformes</taxon>
        <taxon>Ixodida</taxon>
        <taxon>Ixodoidea</taxon>
        <taxon>Ixodidae</taxon>
        <taxon>Ixodinae</taxon>
        <taxon>Ixodes</taxon>
    </lineage>
</organism>
<keyword evidence="2" id="KW-1185">Reference proteome</keyword>
<evidence type="ECO:0000313" key="2">
    <source>
        <dbReference type="Proteomes" id="UP000805193"/>
    </source>
</evidence>
<name>A0AC60PBA3_IXOPE</name>
<comment type="caution">
    <text evidence="1">The sequence shown here is derived from an EMBL/GenBank/DDBJ whole genome shotgun (WGS) entry which is preliminary data.</text>
</comment>
<dbReference type="EMBL" id="JABSTQ010010911">
    <property type="protein sequence ID" value="KAG0416851.1"/>
    <property type="molecule type" value="Genomic_DNA"/>
</dbReference>
<sequence>MPQLPRSGVLSTQPSLPSRLTATLATAVTALITIDWALAMVMLRTVTYNLHGLIPASCVCANRYDREAIVRCLGDEAGLKPSLTLGQLPSTPDELLKLDQKTKKTFTEDDLKRIYLCSAPQNDCFLCLCEKCPKMQSISLQSLHLDEDEEICFALWDAFELVKKVFVKSELKVGLVYVKEGQSTEEQILNNRTHSALFEEFLGVLGERVRLKATTHVDIINYLVLSTSYISLLRMKAYNSLEAHNYFTSGWVKSVTAMRLSSKRIVVLSEVNHSQRLREAPLKAWLLADADGSVITAHCTCVAEAGEACSHIGATLFAVETAVRLRNSRTCTKKENVWLPAHSPGTQYKRLRDIDFSSSKRKEKQMDGIHQRLNAEVVPPSHPVDKFPLRKLQSSAKYAYTDEGPEAGPSKWVHATEP</sequence>
<evidence type="ECO:0000313" key="1">
    <source>
        <dbReference type="EMBL" id="KAG0416851.1"/>
    </source>
</evidence>